<comment type="caution">
    <text evidence="3">The sequence shown here is derived from an EMBL/GenBank/DDBJ whole genome shotgun (WGS) entry which is preliminary data.</text>
</comment>
<evidence type="ECO:0000313" key="3">
    <source>
        <dbReference type="EMBL" id="MCF2527121.1"/>
    </source>
</evidence>
<dbReference type="InterPro" id="IPR035905">
    <property type="entry name" value="Barstar-like_sf"/>
</dbReference>
<dbReference type="RefSeq" id="WP_235051267.1">
    <property type="nucleotide sequence ID" value="NZ_JAKFHA010000003.1"/>
</dbReference>
<name>A0AA41PXP4_9ACTN</name>
<evidence type="ECO:0000256" key="1">
    <source>
        <dbReference type="ARBA" id="ARBA00006845"/>
    </source>
</evidence>
<organism evidence="3 4">
    <name type="scientific">Yinghuangia soli</name>
    <dbReference type="NCBI Taxonomy" id="2908204"/>
    <lineage>
        <taxon>Bacteria</taxon>
        <taxon>Bacillati</taxon>
        <taxon>Actinomycetota</taxon>
        <taxon>Actinomycetes</taxon>
        <taxon>Kitasatosporales</taxon>
        <taxon>Streptomycetaceae</taxon>
        <taxon>Yinghuangia</taxon>
    </lineage>
</organism>
<dbReference type="Gene3D" id="3.30.370.10">
    <property type="entry name" value="Barstar-like"/>
    <property type="match status" value="1"/>
</dbReference>
<dbReference type="AlphaFoldDB" id="A0AA41PXP4"/>
<gene>
    <name evidence="3" type="ORF">LZ495_07810</name>
</gene>
<dbReference type="Pfam" id="PF01337">
    <property type="entry name" value="Barstar"/>
    <property type="match status" value="1"/>
</dbReference>
<evidence type="ECO:0000313" key="4">
    <source>
        <dbReference type="Proteomes" id="UP001165378"/>
    </source>
</evidence>
<keyword evidence="4" id="KW-1185">Reference proteome</keyword>
<accession>A0AA41PXP4</accession>
<dbReference type="Proteomes" id="UP001165378">
    <property type="component" value="Unassembled WGS sequence"/>
</dbReference>
<comment type="similarity">
    <text evidence="1">Belongs to the barstar family.</text>
</comment>
<reference evidence="3" key="1">
    <citation type="submission" date="2022-01" db="EMBL/GenBank/DDBJ databases">
        <title>Genome-Based Taxonomic Classification of the Phylum Actinobacteria.</title>
        <authorList>
            <person name="Gao Y."/>
        </authorList>
    </citation>
    <scope>NUCLEOTIDE SEQUENCE</scope>
    <source>
        <strain evidence="3">KLBMP 8922</strain>
    </source>
</reference>
<proteinExistence type="inferred from homology"/>
<dbReference type="InterPro" id="IPR000468">
    <property type="entry name" value="Barstar"/>
</dbReference>
<dbReference type="SUPFAM" id="SSF52038">
    <property type="entry name" value="Barstar-related"/>
    <property type="match status" value="1"/>
</dbReference>
<dbReference type="EMBL" id="JAKFHA010000003">
    <property type="protein sequence ID" value="MCF2527121.1"/>
    <property type="molecule type" value="Genomic_DNA"/>
</dbReference>
<sequence length="179" mass="19371">MTPFSFTTMSPPWVVFAPEGDPRVRGEIDALTAAGGRVTVLAARDLATPRQVFDTFAAALAFPGYFGRNWDALVDCLSNLHGQVRQRDMAVVVEAAESLLDADFLALFVSVLGQAAERAVFRVDAEGLPHALPLYAQHFVFEFAPDAAAASDFAAVLRSRPELVAEERDGLVLVRLAPR</sequence>
<evidence type="ECO:0000259" key="2">
    <source>
        <dbReference type="Pfam" id="PF01337"/>
    </source>
</evidence>
<feature type="domain" description="Barstar (barnase inhibitor)" evidence="2">
    <location>
        <begin position="39"/>
        <end position="119"/>
    </location>
</feature>
<protein>
    <submittedName>
        <fullName evidence="3">Barstar family protein</fullName>
    </submittedName>
</protein>